<gene>
    <name evidence="2" type="ORF">GCM10010921_24200</name>
</gene>
<reference evidence="2" key="1">
    <citation type="journal article" date="2014" name="Int. J. Syst. Evol. Microbiol.">
        <title>Complete genome sequence of Corynebacterium casei LMG S-19264T (=DSM 44701T), isolated from a smear-ripened cheese.</title>
        <authorList>
            <consortium name="US DOE Joint Genome Institute (JGI-PGF)"/>
            <person name="Walter F."/>
            <person name="Albersmeier A."/>
            <person name="Kalinowski J."/>
            <person name="Ruckert C."/>
        </authorList>
    </citation>
    <scope>NUCLEOTIDE SEQUENCE</scope>
    <source>
        <strain evidence="2">CGMCC 1.15794</strain>
    </source>
</reference>
<proteinExistence type="predicted"/>
<evidence type="ECO:0000313" key="3">
    <source>
        <dbReference type="Proteomes" id="UP000657592"/>
    </source>
</evidence>
<dbReference type="RefSeq" id="WP_188756555.1">
    <property type="nucleotide sequence ID" value="NZ_BMJY01000012.1"/>
</dbReference>
<dbReference type="AlphaFoldDB" id="A0A917IIE8"/>
<sequence>MSDPAGRAVVEDGELVLHTDRDKLLRALRYNTRYVAVYALLVAGLAAGIVAVAVTGIGRGPTYLLLGFLLVLLVGSLGMGLWLRARVRGFLRVDGPFIVVSRAGVAVDGIPRIAWGDVLGVIYGDSSENLRTGNGVARWMKNLTYQAGGAQVFLHVGVREPKRYRAAASGPLARYVSALDMGLLMHLDTALDDARLARLRGALRAATAQAGVRYLETSDTRRMMRAASSMATGRPMRRDP</sequence>
<keyword evidence="3" id="KW-1185">Reference proteome</keyword>
<reference evidence="2" key="2">
    <citation type="submission" date="2020-09" db="EMBL/GenBank/DDBJ databases">
        <authorList>
            <person name="Sun Q."/>
            <person name="Zhou Y."/>
        </authorList>
    </citation>
    <scope>NUCLEOTIDE SEQUENCE</scope>
    <source>
        <strain evidence="2">CGMCC 1.15794</strain>
    </source>
</reference>
<keyword evidence="1" id="KW-0812">Transmembrane</keyword>
<name>A0A917IIE8_9MICO</name>
<feature type="transmembrane region" description="Helical" evidence="1">
    <location>
        <begin position="35"/>
        <end position="57"/>
    </location>
</feature>
<dbReference type="EMBL" id="BMJY01000012">
    <property type="protein sequence ID" value="GGH47459.1"/>
    <property type="molecule type" value="Genomic_DNA"/>
</dbReference>
<evidence type="ECO:0000313" key="2">
    <source>
        <dbReference type="EMBL" id="GGH47459.1"/>
    </source>
</evidence>
<dbReference type="Proteomes" id="UP000657592">
    <property type="component" value="Unassembled WGS sequence"/>
</dbReference>
<organism evidence="2 3">
    <name type="scientific">Microbacterium album</name>
    <dbReference type="NCBI Taxonomy" id="2053191"/>
    <lineage>
        <taxon>Bacteria</taxon>
        <taxon>Bacillati</taxon>
        <taxon>Actinomycetota</taxon>
        <taxon>Actinomycetes</taxon>
        <taxon>Micrococcales</taxon>
        <taxon>Microbacteriaceae</taxon>
        <taxon>Microbacterium</taxon>
    </lineage>
</organism>
<keyword evidence="1" id="KW-0472">Membrane</keyword>
<keyword evidence="1" id="KW-1133">Transmembrane helix</keyword>
<evidence type="ECO:0000256" key="1">
    <source>
        <dbReference type="SAM" id="Phobius"/>
    </source>
</evidence>
<accession>A0A917IIE8</accession>
<feature type="transmembrane region" description="Helical" evidence="1">
    <location>
        <begin position="63"/>
        <end position="83"/>
    </location>
</feature>
<protein>
    <submittedName>
        <fullName evidence="2">Uncharacterized protein</fullName>
    </submittedName>
</protein>
<comment type="caution">
    <text evidence="2">The sequence shown here is derived from an EMBL/GenBank/DDBJ whole genome shotgun (WGS) entry which is preliminary data.</text>
</comment>